<dbReference type="InterPro" id="IPR026026">
    <property type="entry name" value="HIT_Hint"/>
</dbReference>
<dbReference type="Gene3D" id="3.30.428.10">
    <property type="entry name" value="HIT-like"/>
    <property type="match status" value="1"/>
</dbReference>
<dbReference type="Proteomes" id="UP001236258">
    <property type="component" value="Unassembled WGS sequence"/>
</dbReference>
<comment type="caution">
    <text evidence="3">The sequence shown here is derived from an EMBL/GenBank/DDBJ whole genome shotgun (WGS) entry which is preliminary data.</text>
</comment>
<name>A0ABT9GLJ1_9GAMM</name>
<evidence type="ECO:0000256" key="1">
    <source>
        <dbReference type="PROSITE-ProRule" id="PRU00464"/>
    </source>
</evidence>
<dbReference type="InterPro" id="IPR011146">
    <property type="entry name" value="HIT-like"/>
</dbReference>
<dbReference type="RefSeq" id="WP_305944033.1">
    <property type="nucleotide sequence ID" value="NZ_JAUZVY010000001.1"/>
</dbReference>
<dbReference type="PIRSF" id="PIRSF000714">
    <property type="entry name" value="HIT"/>
    <property type="match status" value="1"/>
</dbReference>
<dbReference type="PROSITE" id="PS51084">
    <property type="entry name" value="HIT_2"/>
    <property type="match status" value="1"/>
</dbReference>
<feature type="domain" description="HIT" evidence="2">
    <location>
        <begin position="40"/>
        <end position="108"/>
    </location>
</feature>
<dbReference type="EMBL" id="JAUZVY010000001">
    <property type="protein sequence ID" value="MDP4527841.1"/>
    <property type="molecule type" value="Genomic_DNA"/>
</dbReference>
<dbReference type="SUPFAM" id="SSF54197">
    <property type="entry name" value="HIT-like"/>
    <property type="match status" value="1"/>
</dbReference>
<proteinExistence type="predicted"/>
<dbReference type="InterPro" id="IPR036265">
    <property type="entry name" value="HIT-like_sf"/>
</dbReference>
<evidence type="ECO:0000259" key="2">
    <source>
        <dbReference type="PROSITE" id="PS51084"/>
    </source>
</evidence>
<dbReference type="Pfam" id="PF01230">
    <property type="entry name" value="HIT"/>
    <property type="match status" value="1"/>
</dbReference>
<accession>A0ABT9GLJ1</accession>
<comment type="caution">
    <text evidence="1">Lacks conserved residue(s) required for the propagation of feature annotation.</text>
</comment>
<evidence type="ECO:0000313" key="3">
    <source>
        <dbReference type="EMBL" id="MDP4527841.1"/>
    </source>
</evidence>
<keyword evidence="4" id="KW-1185">Reference proteome</keyword>
<sequence length="149" mass="17356">MSEPIPFQLADALQRDSNFVADWPLCQLRVMNDQQYPWFVMIPRRSAVTELIDLTEQDYWQCLQEIRAFSGWLQQQFQPDKLNIAALGNMVPQLHIHQIARFRTDLAWPAPIWGKVPMQPYPEVKLQQLIELWQPSLVARMPSPSSNGV</sequence>
<protein>
    <submittedName>
        <fullName evidence="3">HIT domain-containing protein</fullName>
    </submittedName>
</protein>
<organism evidence="3 4">
    <name type="scientific">Alkalimonas delamerensis</name>
    <dbReference type="NCBI Taxonomy" id="265981"/>
    <lineage>
        <taxon>Bacteria</taxon>
        <taxon>Pseudomonadati</taxon>
        <taxon>Pseudomonadota</taxon>
        <taxon>Gammaproteobacteria</taxon>
        <taxon>Alkalimonas</taxon>
    </lineage>
</organism>
<gene>
    <name evidence="3" type="ORF">Q3O59_02185</name>
</gene>
<reference evidence="3 4" key="1">
    <citation type="submission" date="2023-08" db="EMBL/GenBank/DDBJ databases">
        <authorList>
            <person name="Joshi A."/>
            <person name="Thite S."/>
        </authorList>
    </citation>
    <scope>NUCLEOTIDE SEQUENCE [LARGE SCALE GENOMIC DNA]</scope>
    <source>
        <strain evidence="3 4">1E1</strain>
    </source>
</reference>
<evidence type="ECO:0000313" key="4">
    <source>
        <dbReference type="Proteomes" id="UP001236258"/>
    </source>
</evidence>